<accession>A0ABS9BD45</accession>
<reference evidence="2 3" key="1">
    <citation type="submission" date="2022-01" db="EMBL/GenBank/DDBJ databases">
        <title>Flavihumibacter sp. nov., isolated from sediment of a river.</title>
        <authorList>
            <person name="Liu H."/>
        </authorList>
    </citation>
    <scope>NUCLEOTIDE SEQUENCE [LARGE SCALE GENOMIC DNA]</scope>
    <source>
        <strain evidence="2 3">RY-1</strain>
    </source>
</reference>
<dbReference type="RefSeq" id="WP_234863660.1">
    <property type="nucleotide sequence ID" value="NZ_JAKEVY010000001.1"/>
</dbReference>
<evidence type="ECO:0000313" key="3">
    <source>
        <dbReference type="Proteomes" id="UP001200145"/>
    </source>
</evidence>
<protein>
    <recommendedName>
        <fullName evidence="4">LysE type translocator</fullName>
    </recommendedName>
</protein>
<name>A0ABS9BD45_9BACT</name>
<feature type="transmembrane region" description="Helical" evidence="1">
    <location>
        <begin position="9"/>
        <end position="26"/>
    </location>
</feature>
<dbReference type="Proteomes" id="UP001200145">
    <property type="component" value="Unassembled WGS sequence"/>
</dbReference>
<sequence length="90" mass="9984">MAFSQLNKLAAIGNLAFLISFLMRYFPLLQGSVTESMILITGLVVSVALNLAWMVSFVYLGLVKKSRPEINIISILNVIVILVQLYLLLV</sequence>
<feature type="transmembrane region" description="Helical" evidence="1">
    <location>
        <begin position="70"/>
        <end position="89"/>
    </location>
</feature>
<keyword evidence="1" id="KW-0812">Transmembrane</keyword>
<dbReference type="EMBL" id="JAKEVY010000001">
    <property type="protein sequence ID" value="MCF1713200.1"/>
    <property type="molecule type" value="Genomic_DNA"/>
</dbReference>
<keyword evidence="1" id="KW-0472">Membrane</keyword>
<proteinExistence type="predicted"/>
<feature type="transmembrane region" description="Helical" evidence="1">
    <location>
        <begin position="38"/>
        <end position="63"/>
    </location>
</feature>
<keyword evidence="1" id="KW-1133">Transmembrane helix</keyword>
<evidence type="ECO:0000313" key="2">
    <source>
        <dbReference type="EMBL" id="MCF1713200.1"/>
    </source>
</evidence>
<evidence type="ECO:0008006" key="4">
    <source>
        <dbReference type="Google" id="ProtNLM"/>
    </source>
</evidence>
<keyword evidence="3" id="KW-1185">Reference proteome</keyword>
<gene>
    <name evidence="2" type="ORF">L0U88_00995</name>
</gene>
<evidence type="ECO:0000256" key="1">
    <source>
        <dbReference type="SAM" id="Phobius"/>
    </source>
</evidence>
<comment type="caution">
    <text evidence="2">The sequence shown here is derived from an EMBL/GenBank/DDBJ whole genome shotgun (WGS) entry which is preliminary data.</text>
</comment>
<organism evidence="2 3">
    <name type="scientific">Flavihumibacter fluminis</name>
    <dbReference type="NCBI Taxonomy" id="2909236"/>
    <lineage>
        <taxon>Bacteria</taxon>
        <taxon>Pseudomonadati</taxon>
        <taxon>Bacteroidota</taxon>
        <taxon>Chitinophagia</taxon>
        <taxon>Chitinophagales</taxon>
        <taxon>Chitinophagaceae</taxon>
        <taxon>Flavihumibacter</taxon>
    </lineage>
</organism>